<dbReference type="SUPFAM" id="SSF56935">
    <property type="entry name" value="Porins"/>
    <property type="match status" value="1"/>
</dbReference>
<keyword evidence="3" id="KW-1185">Reference proteome</keyword>
<keyword evidence="1" id="KW-0732">Signal</keyword>
<evidence type="ECO:0000256" key="1">
    <source>
        <dbReference type="SAM" id="SignalP"/>
    </source>
</evidence>
<feature type="chain" id="PRO_5046705921" description="Outer membrane protein beta-barrel domain-containing protein" evidence="1">
    <location>
        <begin position="19"/>
        <end position="202"/>
    </location>
</feature>
<organism evidence="2 3">
    <name type="scientific">Wenyingzhuangia gilva</name>
    <dbReference type="NCBI Taxonomy" id="3057677"/>
    <lineage>
        <taxon>Bacteria</taxon>
        <taxon>Pseudomonadati</taxon>
        <taxon>Bacteroidota</taxon>
        <taxon>Flavobacteriia</taxon>
        <taxon>Flavobacteriales</taxon>
        <taxon>Flavobacteriaceae</taxon>
        <taxon>Wenyingzhuangia</taxon>
    </lineage>
</organism>
<evidence type="ECO:0008006" key="4">
    <source>
        <dbReference type="Google" id="ProtNLM"/>
    </source>
</evidence>
<accession>A0ABT8VR62</accession>
<evidence type="ECO:0000313" key="2">
    <source>
        <dbReference type="EMBL" id="MDO3694454.1"/>
    </source>
</evidence>
<name>A0ABT8VR62_9FLAO</name>
<gene>
    <name evidence="2" type="ORF">QVZ41_06295</name>
</gene>
<feature type="signal peptide" evidence="1">
    <location>
        <begin position="1"/>
        <end position="18"/>
    </location>
</feature>
<dbReference type="Proteomes" id="UP001168642">
    <property type="component" value="Unassembled WGS sequence"/>
</dbReference>
<reference evidence="2" key="1">
    <citation type="submission" date="2023-07" db="EMBL/GenBank/DDBJ databases">
        <title>Wenyingzhuangia sp. chi5 genome sequencing and assembly.</title>
        <authorList>
            <person name="Park S."/>
        </authorList>
    </citation>
    <scope>NUCLEOTIDE SEQUENCE</scope>
    <source>
        <strain evidence="2">Chi5</strain>
    </source>
</reference>
<comment type="caution">
    <text evidence="2">The sequence shown here is derived from an EMBL/GenBank/DDBJ whole genome shotgun (WGS) entry which is preliminary data.</text>
</comment>
<protein>
    <recommendedName>
        <fullName evidence="4">Outer membrane protein beta-barrel domain-containing protein</fullName>
    </recommendedName>
</protein>
<evidence type="ECO:0000313" key="3">
    <source>
        <dbReference type="Proteomes" id="UP001168642"/>
    </source>
</evidence>
<dbReference type="RefSeq" id="WP_302883702.1">
    <property type="nucleotide sequence ID" value="NZ_JAUMIT010000002.1"/>
</dbReference>
<proteinExistence type="predicted"/>
<sequence length="202" mass="22727">MKKVLLSVLFLATMGMFAQETEFESPYSKGNFTIGGSINTYDSDNETEDGDTSESKGYSINPTIGYFIKDNLLIGINGRYIKVKNTRLSNQVESTNESDNYRVGVFAEKYYKIYKSFFLSLSSEFNYSNNDNEGVKSRNYNLSIAPNISCVINKHISIKVGFNNILGYSYRTYDTEFISGNSSALTTSLGDSDLSVGFRYFF</sequence>
<dbReference type="EMBL" id="JAUMIT010000002">
    <property type="protein sequence ID" value="MDO3694454.1"/>
    <property type="molecule type" value="Genomic_DNA"/>
</dbReference>